<reference evidence="2" key="1">
    <citation type="submission" date="2018-04" db="EMBL/GenBank/DDBJ databases">
        <title>WGS assembly of Panicum hallii.</title>
        <authorList>
            <person name="Lovell J."/>
            <person name="Jenkins J."/>
            <person name="Lowry D."/>
            <person name="Mamidi S."/>
            <person name="Sreedasyam A."/>
            <person name="Weng X."/>
            <person name="Barry K."/>
            <person name="Bonette J."/>
            <person name="Campitelli B."/>
            <person name="Daum C."/>
            <person name="Gordon S."/>
            <person name="Gould B."/>
            <person name="Lipzen A."/>
            <person name="Macqueen A."/>
            <person name="Palacio-Mejia J."/>
            <person name="Plott C."/>
            <person name="Shakirov E."/>
            <person name="Shu S."/>
            <person name="Yoshinaga Y."/>
            <person name="Zane M."/>
            <person name="Rokhsar D."/>
            <person name="Grimwood J."/>
            <person name="Schmutz J."/>
            <person name="Juenger T."/>
        </authorList>
    </citation>
    <scope>NUCLEOTIDE SEQUENCE [LARGE SCALE GENOMIC DNA]</scope>
    <source>
        <strain evidence="2">FIL2</strain>
    </source>
</reference>
<dbReference type="AlphaFoldDB" id="A0A2T8IDE2"/>
<feature type="compositionally biased region" description="Basic residues" evidence="1">
    <location>
        <begin position="1"/>
        <end position="11"/>
    </location>
</feature>
<feature type="compositionally biased region" description="Basic residues" evidence="1">
    <location>
        <begin position="96"/>
        <end position="105"/>
    </location>
</feature>
<feature type="region of interest" description="Disordered" evidence="1">
    <location>
        <begin position="1"/>
        <end position="135"/>
    </location>
</feature>
<sequence>MEQAKSFKKAWHAQTTKTSSIESNLKPPWNPSPSWPCRSRRRATSTGCCTCRCSSRRGGSPCTTRLTPATRARTAGARTPSAASGSTSSTSPPRTPPHRPRRRTGRALAVPVPPHPHGRGLRRGRARPGRRAAPEDLRVLLLRGRPC</sequence>
<name>A0A2T8IDE2_9POAL</name>
<organism evidence="2">
    <name type="scientific">Panicum hallii</name>
    <dbReference type="NCBI Taxonomy" id="206008"/>
    <lineage>
        <taxon>Eukaryota</taxon>
        <taxon>Viridiplantae</taxon>
        <taxon>Streptophyta</taxon>
        <taxon>Embryophyta</taxon>
        <taxon>Tracheophyta</taxon>
        <taxon>Spermatophyta</taxon>
        <taxon>Magnoliopsida</taxon>
        <taxon>Liliopsida</taxon>
        <taxon>Poales</taxon>
        <taxon>Poaceae</taxon>
        <taxon>PACMAD clade</taxon>
        <taxon>Panicoideae</taxon>
        <taxon>Panicodae</taxon>
        <taxon>Paniceae</taxon>
        <taxon>Panicinae</taxon>
        <taxon>Panicum</taxon>
        <taxon>Panicum sect. Panicum</taxon>
    </lineage>
</organism>
<proteinExistence type="predicted"/>
<dbReference type="Gramene" id="PVH35693">
    <property type="protein sequence ID" value="PVH35693"/>
    <property type="gene ID" value="PAHAL_7G248800"/>
</dbReference>
<feature type="compositionally biased region" description="Low complexity" evidence="1">
    <location>
        <begin position="56"/>
        <end position="92"/>
    </location>
</feature>
<feature type="compositionally biased region" description="Polar residues" evidence="1">
    <location>
        <begin position="13"/>
        <end position="23"/>
    </location>
</feature>
<gene>
    <name evidence="2" type="ORF">PAHAL_7G248800</name>
</gene>
<accession>A0A2T8IDE2</accession>
<evidence type="ECO:0000313" key="2">
    <source>
        <dbReference type="EMBL" id="PVH35693.1"/>
    </source>
</evidence>
<evidence type="ECO:0000256" key="1">
    <source>
        <dbReference type="SAM" id="MobiDB-lite"/>
    </source>
</evidence>
<dbReference type="Proteomes" id="UP000243499">
    <property type="component" value="Chromosome 7"/>
</dbReference>
<protein>
    <submittedName>
        <fullName evidence="2">Uncharacterized protein</fullName>
    </submittedName>
</protein>
<feature type="compositionally biased region" description="Basic residues" evidence="1">
    <location>
        <begin position="116"/>
        <end position="130"/>
    </location>
</feature>
<dbReference type="EMBL" id="CM008052">
    <property type="protein sequence ID" value="PVH35693.1"/>
    <property type="molecule type" value="Genomic_DNA"/>
</dbReference>